<dbReference type="CDD" id="cd16371">
    <property type="entry name" value="DMSOR_beta_like"/>
    <property type="match status" value="1"/>
</dbReference>
<accession>A0A917JSJ1</accession>
<keyword evidence="2" id="KW-0004">4Fe-4S</keyword>
<evidence type="ECO:0000313" key="9">
    <source>
        <dbReference type="EMBL" id="GGI82410.1"/>
    </source>
</evidence>
<reference evidence="9" key="1">
    <citation type="journal article" date="2014" name="Int. J. Syst. Evol. Microbiol.">
        <title>Complete genome sequence of Corynebacterium casei LMG S-19264T (=DSM 44701T), isolated from a smear-ripened cheese.</title>
        <authorList>
            <consortium name="US DOE Joint Genome Institute (JGI-PGF)"/>
            <person name="Walter F."/>
            <person name="Albersmeier A."/>
            <person name="Kalinowski J."/>
            <person name="Ruckert C."/>
        </authorList>
    </citation>
    <scope>NUCLEOTIDE SEQUENCE</scope>
    <source>
        <strain evidence="9">JCM 30804</strain>
    </source>
</reference>
<dbReference type="EMBL" id="BMPZ01000004">
    <property type="protein sequence ID" value="GGI82410.1"/>
    <property type="molecule type" value="Genomic_DNA"/>
</dbReference>
<dbReference type="GO" id="GO:0051539">
    <property type="term" value="F:4 iron, 4 sulfur cluster binding"/>
    <property type="evidence" value="ECO:0007669"/>
    <property type="project" value="UniProtKB-KW"/>
</dbReference>
<dbReference type="RefSeq" id="WP_188920340.1">
    <property type="nucleotide sequence ID" value="NZ_BMPZ01000004.1"/>
</dbReference>
<dbReference type="Pfam" id="PF13247">
    <property type="entry name" value="Fer4_11"/>
    <property type="match status" value="1"/>
</dbReference>
<dbReference type="AlphaFoldDB" id="A0A917JSJ1"/>
<keyword evidence="7" id="KW-0411">Iron-sulfur</keyword>
<keyword evidence="10" id="KW-1185">Reference proteome</keyword>
<dbReference type="Proteomes" id="UP000613743">
    <property type="component" value="Unassembled WGS sequence"/>
</dbReference>
<dbReference type="Pfam" id="PF12800">
    <property type="entry name" value="Fer4_4"/>
    <property type="match status" value="1"/>
</dbReference>
<evidence type="ECO:0000256" key="2">
    <source>
        <dbReference type="ARBA" id="ARBA00022485"/>
    </source>
</evidence>
<keyword evidence="3" id="KW-0479">Metal-binding</keyword>
<proteinExistence type="predicted"/>
<evidence type="ECO:0000256" key="7">
    <source>
        <dbReference type="ARBA" id="ARBA00023014"/>
    </source>
</evidence>
<protein>
    <submittedName>
        <fullName evidence="9">Dimethylsulfoxide reductase, chain B</fullName>
    </submittedName>
</protein>
<name>A0A917JSJ1_9GAMM</name>
<dbReference type="SUPFAM" id="SSF54862">
    <property type="entry name" value="4Fe-4S ferredoxins"/>
    <property type="match status" value="1"/>
</dbReference>
<keyword evidence="5" id="KW-0249">Electron transport</keyword>
<keyword evidence="4" id="KW-0677">Repeat</keyword>
<dbReference type="InterPro" id="IPR050954">
    <property type="entry name" value="ET_IronSulfur_Cluster-Binding"/>
</dbReference>
<evidence type="ECO:0000256" key="3">
    <source>
        <dbReference type="ARBA" id="ARBA00022723"/>
    </source>
</evidence>
<dbReference type="GO" id="GO:0046872">
    <property type="term" value="F:metal ion binding"/>
    <property type="evidence" value="ECO:0007669"/>
    <property type="project" value="UniProtKB-KW"/>
</dbReference>
<organism evidence="9 10">
    <name type="scientific">Shewanella gelidii</name>
    <dbReference type="NCBI Taxonomy" id="1642821"/>
    <lineage>
        <taxon>Bacteria</taxon>
        <taxon>Pseudomonadati</taxon>
        <taxon>Pseudomonadota</taxon>
        <taxon>Gammaproteobacteria</taxon>
        <taxon>Alteromonadales</taxon>
        <taxon>Shewanellaceae</taxon>
        <taxon>Shewanella</taxon>
    </lineage>
</organism>
<dbReference type="PROSITE" id="PS51379">
    <property type="entry name" value="4FE4S_FER_2"/>
    <property type="match status" value="3"/>
</dbReference>
<evidence type="ECO:0000313" key="10">
    <source>
        <dbReference type="Proteomes" id="UP000613743"/>
    </source>
</evidence>
<comment type="caution">
    <text evidence="9">The sequence shown here is derived from an EMBL/GenBank/DDBJ whole genome shotgun (WGS) entry which is preliminary data.</text>
</comment>
<keyword evidence="1" id="KW-0813">Transport</keyword>
<gene>
    <name evidence="9" type="primary">dmsB</name>
    <name evidence="9" type="ORF">GCM10009332_19530</name>
</gene>
<evidence type="ECO:0000256" key="4">
    <source>
        <dbReference type="ARBA" id="ARBA00022737"/>
    </source>
</evidence>
<evidence type="ECO:0000259" key="8">
    <source>
        <dbReference type="PROSITE" id="PS51379"/>
    </source>
</evidence>
<feature type="domain" description="4Fe-4S ferredoxin-type" evidence="8">
    <location>
        <begin position="75"/>
        <end position="107"/>
    </location>
</feature>
<reference evidence="9" key="2">
    <citation type="submission" date="2020-09" db="EMBL/GenBank/DDBJ databases">
        <authorList>
            <person name="Sun Q."/>
            <person name="Ohkuma M."/>
        </authorList>
    </citation>
    <scope>NUCLEOTIDE SEQUENCE</scope>
    <source>
        <strain evidence="9">JCM 30804</strain>
    </source>
</reference>
<dbReference type="InterPro" id="IPR017900">
    <property type="entry name" value="4Fe4S_Fe_S_CS"/>
</dbReference>
<dbReference type="InterPro" id="IPR017896">
    <property type="entry name" value="4Fe4S_Fe-S-bd"/>
</dbReference>
<evidence type="ECO:0000256" key="1">
    <source>
        <dbReference type="ARBA" id="ARBA00022448"/>
    </source>
</evidence>
<dbReference type="PROSITE" id="PS00198">
    <property type="entry name" value="4FE4S_FER_1"/>
    <property type="match status" value="1"/>
</dbReference>
<feature type="domain" description="4Fe-4S ferredoxin-type" evidence="8">
    <location>
        <begin position="109"/>
        <end position="138"/>
    </location>
</feature>
<dbReference type="Gene3D" id="3.30.70.20">
    <property type="match status" value="2"/>
</dbReference>
<keyword evidence="6" id="KW-0408">Iron</keyword>
<feature type="domain" description="4Fe-4S ferredoxin-type" evidence="8">
    <location>
        <begin position="7"/>
        <end position="36"/>
    </location>
</feature>
<dbReference type="PANTHER" id="PTHR43177:SF5">
    <property type="entry name" value="ANAEROBIC DIMETHYL SULFOXIDE REDUCTASE CHAIN B-RELATED"/>
    <property type="match status" value="1"/>
</dbReference>
<evidence type="ECO:0000256" key="5">
    <source>
        <dbReference type="ARBA" id="ARBA00022982"/>
    </source>
</evidence>
<dbReference type="PANTHER" id="PTHR43177">
    <property type="entry name" value="PROTEIN NRFC"/>
    <property type="match status" value="1"/>
</dbReference>
<evidence type="ECO:0000256" key="6">
    <source>
        <dbReference type="ARBA" id="ARBA00023004"/>
    </source>
</evidence>
<sequence length="225" mass="24478">MAKLTHYGFYFDSRKCTGCKACHIACKDRMQRVLRPETDVTQVGVDSLQGMLWRRVYEYGGGDWIAQSDGSYSQNVFAYYLSLGCNHCAKPVCVKVCPAKAMTKNQDTGLVQVDADLCIGCNSCARACPYDAPQMDSARRVMTKCDGCAERLEEGLQPECVAACPLRALDFDTMENLQAKYGLGDGHIAPLPVPATMTPNLIIKASRHAQPAGSGNGRVLNPAEV</sequence>